<dbReference type="NCBIfam" id="TIGR02532">
    <property type="entry name" value="IV_pilin_GFxxxE"/>
    <property type="match status" value="1"/>
</dbReference>
<name>A0A7W8IEZ1_9BACT</name>
<evidence type="ECO:0000313" key="3">
    <source>
        <dbReference type="EMBL" id="MBB5315969.1"/>
    </source>
</evidence>
<dbReference type="AlphaFoldDB" id="A0A7W8IEZ1"/>
<accession>A0A7W8IEZ1</accession>
<dbReference type="Pfam" id="PF07963">
    <property type="entry name" value="N_methyl"/>
    <property type="match status" value="1"/>
</dbReference>
<feature type="transmembrane region" description="Helical" evidence="2">
    <location>
        <begin position="33"/>
        <end position="56"/>
    </location>
</feature>
<keyword evidence="4" id="KW-1185">Reference proteome</keyword>
<reference evidence="3" key="1">
    <citation type="submission" date="2020-08" db="EMBL/GenBank/DDBJ databases">
        <title>Genomic Encyclopedia of Type Strains, Phase IV (KMG-V): Genome sequencing to study the core and pangenomes of soil and plant-associated prokaryotes.</title>
        <authorList>
            <person name="Whitman W."/>
        </authorList>
    </citation>
    <scope>NUCLEOTIDE SEQUENCE [LARGE SCALE GENOMIC DNA]</scope>
    <source>
        <strain evidence="3">M8UP27</strain>
    </source>
</reference>
<comment type="caution">
    <text evidence="3">The sequence shown here is derived from an EMBL/GenBank/DDBJ whole genome shotgun (WGS) entry which is preliminary data.</text>
</comment>
<dbReference type="SUPFAM" id="SSF54523">
    <property type="entry name" value="Pili subunits"/>
    <property type="match status" value="1"/>
</dbReference>
<sequence length="177" mass="19642">MSSKSGCRVQGSGRRVRYTLNPKPYTLHPQSGLTLVELIICVAIVALLASAAIPIARFQVKRTKERELRRDLWEMRDAIDHYKDAADKGAFQIKADSLGYPPDLQTLVDGVEVTAAQGKKVKFLRRIPVDPMTNNTDWGLRSNQDDTDSDSFGGQNVFDVHSKSTGTALDGTKYSTW</sequence>
<gene>
    <name evidence="3" type="ORF">HDF09_000619</name>
</gene>
<keyword evidence="2" id="KW-1133">Transmembrane helix</keyword>
<evidence type="ECO:0000256" key="2">
    <source>
        <dbReference type="SAM" id="Phobius"/>
    </source>
</evidence>
<feature type="region of interest" description="Disordered" evidence="1">
    <location>
        <begin position="135"/>
        <end position="157"/>
    </location>
</feature>
<dbReference type="Proteomes" id="UP000568106">
    <property type="component" value="Unassembled WGS sequence"/>
</dbReference>
<keyword evidence="2" id="KW-0812">Transmembrane</keyword>
<dbReference type="EMBL" id="JACHDY010000001">
    <property type="protein sequence ID" value="MBB5315969.1"/>
    <property type="molecule type" value="Genomic_DNA"/>
</dbReference>
<protein>
    <submittedName>
        <fullName evidence="3">General secretion pathway protein G</fullName>
    </submittedName>
</protein>
<evidence type="ECO:0000313" key="4">
    <source>
        <dbReference type="Proteomes" id="UP000568106"/>
    </source>
</evidence>
<dbReference type="InterPro" id="IPR045584">
    <property type="entry name" value="Pilin-like"/>
</dbReference>
<organism evidence="3 4">
    <name type="scientific">Tunturiibacter empetritectus</name>
    <dbReference type="NCBI Taxonomy" id="3069691"/>
    <lineage>
        <taxon>Bacteria</taxon>
        <taxon>Pseudomonadati</taxon>
        <taxon>Acidobacteriota</taxon>
        <taxon>Terriglobia</taxon>
        <taxon>Terriglobales</taxon>
        <taxon>Acidobacteriaceae</taxon>
        <taxon>Tunturiibacter</taxon>
    </lineage>
</organism>
<dbReference type="Gene3D" id="3.30.700.10">
    <property type="entry name" value="Glycoprotein, Type 4 Pilin"/>
    <property type="match status" value="1"/>
</dbReference>
<keyword evidence="2" id="KW-0472">Membrane</keyword>
<dbReference type="InterPro" id="IPR012902">
    <property type="entry name" value="N_methyl_site"/>
</dbReference>
<evidence type="ECO:0000256" key="1">
    <source>
        <dbReference type="SAM" id="MobiDB-lite"/>
    </source>
</evidence>
<proteinExistence type="predicted"/>